<protein>
    <submittedName>
        <fullName evidence="1">Phosphatidylethanolamine/phosphatidyl-N-methylethanolamine N-methyltransferase</fullName>
    </submittedName>
</protein>
<dbReference type="SUPFAM" id="SSF53335">
    <property type="entry name" value="S-adenosyl-L-methionine-dependent methyltransferases"/>
    <property type="match status" value="1"/>
</dbReference>
<evidence type="ECO:0000313" key="2">
    <source>
        <dbReference type="Proteomes" id="UP000256845"/>
    </source>
</evidence>
<dbReference type="Proteomes" id="UP000256845">
    <property type="component" value="Unassembled WGS sequence"/>
</dbReference>
<reference evidence="1 2" key="1">
    <citation type="submission" date="2018-07" db="EMBL/GenBank/DDBJ databases">
        <title>Genomic Encyclopedia of Type Strains, Phase III (KMG-III): the genomes of soil and plant-associated and newly described type strains.</title>
        <authorList>
            <person name="Whitman W."/>
        </authorList>
    </citation>
    <scope>NUCLEOTIDE SEQUENCE [LARGE SCALE GENOMIC DNA]</scope>
    <source>
        <strain evidence="1 2">CECT 8488</strain>
    </source>
</reference>
<dbReference type="GO" id="GO:0032259">
    <property type="term" value="P:methylation"/>
    <property type="evidence" value="ECO:0007669"/>
    <property type="project" value="UniProtKB-KW"/>
</dbReference>
<gene>
    <name evidence="1" type="ORF">DFP90_102426</name>
</gene>
<organism evidence="1 2">
    <name type="scientific">Aestuariispira insulae</name>
    <dbReference type="NCBI Taxonomy" id="1461337"/>
    <lineage>
        <taxon>Bacteria</taxon>
        <taxon>Pseudomonadati</taxon>
        <taxon>Pseudomonadota</taxon>
        <taxon>Alphaproteobacteria</taxon>
        <taxon>Rhodospirillales</taxon>
        <taxon>Kiloniellaceae</taxon>
        <taxon>Aestuariispira</taxon>
    </lineage>
</organism>
<dbReference type="EMBL" id="QRDW01000002">
    <property type="protein sequence ID" value="RED52405.1"/>
    <property type="molecule type" value="Genomic_DNA"/>
</dbReference>
<proteinExistence type="predicted"/>
<dbReference type="Gene3D" id="3.40.50.150">
    <property type="entry name" value="Vaccinia Virus protein VP39"/>
    <property type="match status" value="1"/>
</dbReference>
<dbReference type="GO" id="GO:0008168">
    <property type="term" value="F:methyltransferase activity"/>
    <property type="evidence" value="ECO:0007669"/>
    <property type="project" value="UniProtKB-KW"/>
</dbReference>
<keyword evidence="1" id="KW-0489">Methyltransferase</keyword>
<evidence type="ECO:0000313" key="1">
    <source>
        <dbReference type="EMBL" id="RED52405.1"/>
    </source>
</evidence>
<dbReference type="InterPro" id="IPR029063">
    <property type="entry name" value="SAM-dependent_MTases_sf"/>
</dbReference>
<keyword evidence="2" id="KW-1185">Reference proteome</keyword>
<sequence>MRRQVSFFAASLSSPRRTGALAPSSGMLGRAMARAAGASDPAKILEFGPGTGTVTSKLIEAGAREENLTLVELNPVFAHLLADRFPLARVISGEALAVAEALRQERTMFSSVVSSLPCMNFPHEFRENLLVKSMELLQPGRPLVQFTYSLAPPLPKLPTVRVTRTRRIWANMPPAVVWSYRIRLGSGQGEERGENAG</sequence>
<accession>A0A3D9HSL1</accession>
<comment type="caution">
    <text evidence="1">The sequence shown here is derived from an EMBL/GenBank/DDBJ whole genome shotgun (WGS) entry which is preliminary data.</text>
</comment>
<name>A0A3D9HSL1_9PROT</name>
<keyword evidence="1" id="KW-0808">Transferase</keyword>
<dbReference type="AlphaFoldDB" id="A0A3D9HSL1"/>